<dbReference type="InterPro" id="IPR036388">
    <property type="entry name" value="WH-like_DNA-bd_sf"/>
</dbReference>
<comment type="caution">
    <text evidence="2">The sequence shown here is derived from an EMBL/GenBank/DDBJ whole genome shotgun (WGS) entry which is preliminary data.</text>
</comment>
<reference evidence="2" key="1">
    <citation type="journal article" date="2020" name="mSystems">
        <title>Genome- and Community-Level Interaction Insights into Carbon Utilization and Element Cycling Functions of Hydrothermarchaeota in Hydrothermal Sediment.</title>
        <authorList>
            <person name="Zhou Z."/>
            <person name="Liu Y."/>
            <person name="Xu W."/>
            <person name="Pan J."/>
            <person name="Luo Z.H."/>
            <person name="Li M."/>
        </authorList>
    </citation>
    <scope>NUCLEOTIDE SEQUENCE [LARGE SCALE GENOMIC DNA]</scope>
    <source>
        <strain evidence="2">SpSt-116</strain>
    </source>
</reference>
<dbReference type="PANTHER" id="PTHR37478">
    <property type="match status" value="1"/>
</dbReference>
<organism evidence="2">
    <name type="scientific">Thermofilum adornatum</name>
    <dbReference type="NCBI Taxonomy" id="1365176"/>
    <lineage>
        <taxon>Archaea</taxon>
        <taxon>Thermoproteota</taxon>
        <taxon>Thermoprotei</taxon>
        <taxon>Thermofilales</taxon>
        <taxon>Thermofilaceae</taxon>
        <taxon>Thermofilum</taxon>
    </lineage>
</organism>
<dbReference type="SUPFAM" id="SSF88659">
    <property type="entry name" value="Sigma3 and sigma4 domains of RNA polymerase sigma factors"/>
    <property type="match status" value="1"/>
</dbReference>
<sequence>MEGCPRRRRWRRSKWRNQATTGSGNLEEIFFIPTSAPASIFRPEEVVELYPEELLALKLVYAEDLEVDEAAARLGLSKATFWRILDSGRKKMVTAILQLRPIKIVFSEKASMEKTE</sequence>
<comment type="similarity">
    <text evidence="1">Belongs to the UPF0251 family.</text>
</comment>
<accession>A0A7C1GPG6</accession>
<evidence type="ECO:0000313" key="2">
    <source>
        <dbReference type="EMBL" id="HDP14892.1"/>
    </source>
</evidence>
<dbReference type="AlphaFoldDB" id="A0A7C1GPG6"/>
<name>A0A7C1GPG6_9CREN</name>
<dbReference type="InterPro" id="IPR013324">
    <property type="entry name" value="RNA_pol_sigma_r3/r4-like"/>
</dbReference>
<protein>
    <submittedName>
        <fullName evidence="2">DUF134 domain-containing protein</fullName>
    </submittedName>
</protein>
<dbReference type="PANTHER" id="PTHR37478:SF2">
    <property type="entry name" value="UPF0251 PROTEIN TK0562"/>
    <property type="match status" value="1"/>
</dbReference>
<proteinExistence type="inferred from homology"/>
<gene>
    <name evidence="2" type="ORF">ENN26_03835</name>
</gene>
<dbReference type="Pfam" id="PF02001">
    <property type="entry name" value="DUF134"/>
    <property type="match status" value="1"/>
</dbReference>
<dbReference type="EMBL" id="DSAY01000073">
    <property type="protein sequence ID" value="HDP14892.1"/>
    <property type="molecule type" value="Genomic_DNA"/>
</dbReference>
<dbReference type="Gene3D" id="1.10.10.10">
    <property type="entry name" value="Winged helix-like DNA-binding domain superfamily/Winged helix DNA-binding domain"/>
    <property type="match status" value="1"/>
</dbReference>
<dbReference type="InterPro" id="IPR002852">
    <property type="entry name" value="UPF0251"/>
</dbReference>
<evidence type="ECO:0000256" key="1">
    <source>
        <dbReference type="ARBA" id="ARBA00009350"/>
    </source>
</evidence>